<evidence type="ECO:0000256" key="1">
    <source>
        <dbReference type="SAM" id="MobiDB-lite"/>
    </source>
</evidence>
<dbReference type="InterPro" id="IPR027417">
    <property type="entry name" value="P-loop_NTPase"/>
</dbReference>
<dbReference type="Pfam" id="PF13481">
    <property type="entry name" value="AAA_25"/>
    <property type="match status" value="1"/>
</dbReference>
<dbReference type="RefSeq" id="WP_377818181.1">
    <property type="nucleotide sequence ID" value="NZ_JBHSLU010000167.1"/>
</dbReference>
<dbReference type="Proteomes" id="UP001596060">
    <property type="component" value="Unassembled WGS sequence"/>
</dbReference>
<keyword evidence="3" id="KW-1185">Reference proteome</keyword>
<dbReference type="Gene3D" id="3.40.50.300">
    <property type="entry name" value="P-loop containing nucleotide triphosphate hydrolases"/>
    <property type="match status" value="1"/>
</dbReference>
<comment type="caution">
    <text evidence="2">The sequence shown here is derived from an EMBL/GenBank/DDBJ whole genome shotgun (WGS) entry which is preliminary data.</text>
</comment>
<evidence type="ECO:0000313" key="2">
    <source>
        <dbReference type="EMBL" id="MFC5509496.1"/>
    </source>
</evidence>
<feature type="compositionally biased region" description="Polar residues" evidence="1">
    <location>
        <begin position="330"/>
        <end position="340"/>
    </location>
</feature>
<evidence type="ECO:0000313" key="3">
    <source>
        <dbReference type="Proteomes" id="UP001596060"/>
    </source>
</evidence>
<dbReference type="SUPFAM" id="SSF52540">
    <property type="entry name" value="P-loop containing nucleoside triphosphate hydrolases"/>
    <property type="match status" value="1"/>
</dbReference>
<organism evidence="2 3">
    <name type="scientific">Bosea massiliensis</name>
    <dbReference type="NCBI Taxonomy" id="151419"/>
    <lineage>
        <taxon>Bacteria</taxon>
        <taxon>Pseudomonadati</taxon>
        <taxon>Pseudomonadota</taxon>
        <taxon>Alphaproteobacteria</taxon>
        <taxon>Hyphomicrobiales</taxon>
        <taxon>Boseaceae</taxon>
        <taxon>Bosea</taxon>
    </lineage>
</organism>
<dbReference type="EMBL" id="JBHSLU010000167">
    <property type="protein sequence ID" value="MFC5509496.1"/>
    <property type="molecule type" value="Genomic_DNA"/>
</dbReference>
<feature type="compositionally biased region" description="Basic and acidic residues" evidence="1">
    <location>
        <begin position="341"/>
        <end position="370"/>
    </location>
</feature>
<reference evidence="3" key="1">
    <citation type="journal article" date="2019" name="Int. J. Syst. Evol. Microbiol.">
        <title>The Global Catalogue of Microorganisms (GCM) 10K type strain sequencing project: providing services to taxonomists for standard genome sequencing and annotation.</title>
        <authorList>
            <consortium name="The Broad Institute Genomics Platform"/>
            <consortium name="The Broad Institute Genome Sequencing Center for Infectious Disease"/>
            <person name="Wu L."/>
            <person name="Ma J."/>
        </authorList>
    </citation>
    <scope>NUCLEOTIDE SEQUENCE [LARGE SCALE GENOMIC DNA]</scope>
    <source>
        <strain evidence="3">CCUG 43117</strain>
    </source>
</reference>
<protein>
    <submittedName>
        <fullName evidence="2">AAA family ATPase</fullName>
    </submittedName>
</protein>
<sequence>MTQTTTGAGQGPFSAHELKGRDFAPLQFIVDGLIPLGLTVLAGAPKVGKSWLSLDIALSVARGTAVLDENAHRCAKGAVLYLALEDNDRRLRGRLEQMLGTGPAWPANLFFETGPMGMDFDGLGRLDRWVAATEGARLIVIDVFQKFRPIGSQAGYQQDYRDLTKLHDLARDRQIGIILVHHLRKSGGGDPFERITGSAGFLGVPDTNIVLDKGRGGTRLLAQGRDIEEISREIAFDPRARVWRLAKPRAVDRHPERDRIRSILQASPSPLGAIAIAAQTGQTVNAVSKMLGEMFGNGEVVKAGWGLYADPARLDAANGGGDAHGAPNAQNSQNALNGQKLQDRPRSSSPNDYKRRVDRERKERLRLSGR</sequence>
<name>A0ABW0PA19_9HYPH</name>
<proteinExistence type="predicted"/>
<feature type="region of interest" description="Disordered" evidence="1">
    <location>
        <begin position="318"/>
        <end position="370"/>
    </location>
</feature>
<accession>A0ABW0PA19</accession>
<gene>
    <name evidence="2" type="ORF">ACFPN9_30260</name>
</gene>